<dbReference type="PANTHER" id="PTHR11669:SF8">
    <property type="entry name" value="DNA POLYMERASE III SUBUNIT DELTA"/>
    <property type="match status" value="1"/>
</dbReference>
<gene>
    <name evidence="1" type="ORF">J2S63_002394</name>
</gene>
<dbReference type="SUPFAM" id="SSF52540">
    <property type="entry name" value="P-loop containing nucleoside triphosphate hydrolases"/>
    <property type="match status" value="1"/>
</dbReference>
<keyword evidence="1" id="KW-0548">Nucleotidyltransferase</keyword>
<dbReference type="EMBL" id="JAVDYG010000001">
    <property type="protein sequence ID" value="MDR7362841.1"/>
    <property type="molecule type" value="Genomic_DNA"/>
</dbReference>
<evidence type="ECO:0000313" key="2">
    <source>
        <dbReference type="Proteomes" id="UP001183648"/>
    </source>
</evidence>
<comment type="caution">
    <text evidence="1">The sequence shown here is derived from an EMBL/GenBank/DDBJ whole genome shotgun (WGS) entry which is preliminary data.</text>
</comment>
<sequence>MSVFDSLVGQAPAIQTLQAAARGHGMSHAWLVTGPPGSGRSNAALAFAAALQCEQAGCGECEACRTALAGSHPDVLVQSTERMIISVDLAREWVLRAALKPMRGRWQILVVEDADRLNEHANNALLKAIEEPHPRTVWILCAPNPSDVLPTIRSRSRTLQLTTPHLEEVTRFLVERHGVPEALAAYSARAAQGHIGRARALALDEAVRNRRREVITLPARLRGLGDCMTAAANIADLAKQDSAEQIEAFRTREFKNVEMVYGEDRKARSTVSARAAVSQLDKEVKARERRAVNDSVDRVLMDLVSVYRDLLLLQLGSTKPLVNEELRPDLTELGRRTTPESNLQRIDAIYAAREQMLEFNTPPLLALESMMVALRA</sequence>
<dbReference type="Pfam" id="PF13177">
    <property type="entry name" value="DNA_pol3_delta2"/>
    <property type="match status" value="1"/>
</dbReference>
<dbReference type="GO" id="GO:0003887">
    <property type="term" value="F:DNA-directed DNA polymerase activity"/>
    <property type="evidence" value="ECO:0007669"/>
    <property type="project" value="UniProtKB-EC"/>
</dbReference>
<dbReference type="RefSeq" id="WP_310302369.1">
    <property type="nucleotide sequence ID" value="NZ_BAAAPS010000013.1"/>
</dbReference>
<protein>
    <submittedName>
        <fullName evidence="1">DNA polymerase-3 subunit delta</fullName>
        <ecNumber evidence="1">2.7.7.7</ecNumber>
    </submittedName>
</protein>
<evidence type="ECO:0000313" key="1">
    <source>
        <dbReference type="EMBL" id="MDR7362841.1"/>
    </source>
</evidence>
<organism evidence="1 2">
    <name type="scientific">Nocardioides marmoribigeumensis</name>
    <dbReference type="NCBI Taxonomy" id="433649"/>
    <lineage>
        <taxon>Bacteria</taxon>
        <taxon>Bacillati</taxon>
        <taxon>Actinomycetota</taxon>
        <taxon>Actinomycetes</taxon>
        <taxon>Propionibacteriales</taxon>
        <taxon>Nocardioidaceae</taxon>
        <taxon>Nocardioides</taxon>
    </lineage>
</organism>
<dbReference type="NCBIfam" id="NF005926">
    <property type="entry name" value="PRK07940.1"/>
    <property type="match status" value="1"/>
</dbReference>
<dbReference type="EC" id="2.7.7.7" evidence="1"/>
<dbReference type="Proteomes" id="UP001183648">
    <property type="component" value="Unassembled WGS sequence"/>
</dbReference>
<reference evidence="1 2" key="1">
    <citation type="submission" date="2023-07" db="EMBL/GenBank/DDBJ databases">
        <title>Sequencing the genomes of 1000 actinobacteria strains.</title>
        <authorList>
            <person name="Klenk H.-P."/>
        </authorList>
    </citation>
    <scope>NUCLEOTIDE SEQUENCE [LARGE SCALE GENOMIC DNA]</scope>
    <source>
        <strain evidence="1 2">DSM 19426</strain>
    </source>
</reference>
<keyword evidence="2" id="KW-1185">Reference proteome</keyword>
<proteinExistence type="predicted"/>
<name>A0ABU2BWL6_9ACTN</name>
<dbReference type="Gene3D" id="3.40.50.300">
    <property type="entry name" value="P-loop containing nucleotide triphosphate hydrolases"/>
    <property type="match status" value="1"/>
</dbReference>
<keyword evidence="1" id="KW-0808">Transferase</keyword>
<dbReference type="InterPro" id="IPR050238">
    <property type="entry name" value="DNA_Rep/Repair_Clamp_Loader"/>
</dbReference>
<accession>A0ABU2BWL6</accession>
<dbReference type="InterPro" id="IPR027417">
    <property type="entry name" value="P-loop_NTPase"/>
</dbReference>
<dbReference type="PANTHER" id="PTHR11669">
    <property type="entry name" value="REPLICATION FACTOR C / DNA POLYMERASE III GAMMA-TAU SUBUNIT"/>
    <property type="match status" value="1"/>
</dbReference>